<dbReference type="InterPro" id="IPR011146">
    <property type="entry name" value="HIT-like"/>
</dbReference>
<dbReference type="PRINTS" id="PR00332">
    <property type="entry name" value="HISTRIAD"/>
</dbReference>
<dbReference type="GO" id="GO:0009117">
    <property type="term" value="P:nucleotide metabolic process"/>
    <property type="evidence" value="ECO:0007669"/>
    <property type="project" value="TreeGrafter"/>
</dbReference>
<evidence type="ECO:0000313" key="4">
    <source>
        <dbReference type="Proteomes" id="UP000093391"/>
    </source>
</evidence>
<dbReference type="Proteomes" id="UP000093391">
    <property type="component" value="Chromosome"/>
</dbReference>
<dbReference type="PANTHER" id="PTHR46648">
    <property type="entry name" value="HIT FAMILY PROTEIN 1"/>
    <property type="match status" value="1"/>
</dbReference>
<organism evidence="3 4">
    <name type="scientific">Acinetobacter larvae</name>
    <dbReference type="NCBI Taxonomy" id="1789224"/>
    <lineage>
        <taxon>Bacteria</taxon>
        <taxon>Pseudomonadati</taxon>
        <taxon>Pseudomonadota</taxon>
        <taxon>Gammaproteobacteria</taxon>
        <taxon>Moraxellales</taxon>
        <taxon>Moraxellaceae</taxon>
        <taxon>Acinetobacter</taxon>
    </lineage>
</organism>
<dbReference type="RefSeq" id="WP_067556516.1">
    <property type="nucleotide sequence ID" value="NZ_CP016895.1"/>
</dbReference>
<protein>
    <submittedName>
        <fullName evidence="3">Diadenosine tetraphosphate hydrolase</fullName>
    </submittedName>
</protein>
<dbReference type="InterPro" id="IPR001310">
    <property type="entry name" value="Histidine_triad_HIT"/>
</dbReference>
<dbReference type="Pfam" id="PF01230">
    <property type="entry name" value="HIT"/>
    <property type="match status" value="1"/>
</dbReference>
<dbReference type="PANTHER" id="PTHR46648:SF1">
    <property type="entry name" value="ADENOSINE 5'-MONOPHOSPHORAMIDASE HNT1"/>
    <property type="match status" value="1"/>
</dbReference>
<dbReference type="InterPro" id="IPR036265">
    <property type="entry name" value="HIT-like_sf"/>
</dbReference>
<dbReference type="GO" id="GO:0016787">
    <property type="term" value="F:hydrolase activity"/>
    <property type="evidence" value="ECO:0007669"/>
    <property type="project" value="UniProtKB-KW"/>
</dbReference>
<proteinExistence type="predicted"/>
<dbReference type="EMBL" id="CP016895">
    <property type="protein sequence ID" value="AOA59000.1"/>
    <property type="molecule type" value="Genomic_DNA"/>
</dbReference>
<evidence type="ECO:0000313" key="3">
    <source>
        <dbReference type="EMBL" id="AOA59000.1"/>
    </source>
</evidence>
<gene>
    <name evidence="3" type="ORF">BFG52_11995</name>
</gene>
<accession>A0A1B2M1C6</accession>
<name>A0A1B2M1C6_9GAMM</name>
<dbReference type="SUPFAM" id="SSF54197">
    <property type="entry name" value="HIT-like"/>
    <property type="match status" value="1"/>
</dbReference>
<dbReference type="AlphaFoldDB" id="A0A1B2M1C6"/>
<dbReference type="PROSITE" id="PS51084">
    <property type="entry name" value="HIT_2"/>
    <property type="match status" value="1"/>
</dbReference>
<comment type="caution">
    <text evidence="1">Lacks conserved residue(s) required for the propagation of feature annotation.</text>
</comment>
<dbReference type="Gene3D" id="3.30.428.10">
    <property type="entry name" value="HIT-like"/>
    <property type="match status" value="1"/>
</dbReference>
<dbReference type="KEGG" id="ala:BFG52_11995"/>
<reference evidence="3 4" key="1">
    <citation type="submission" date="2016-08" db="EMBL/GenBank/DDBJ databases">
        <authorList>
            <person name="Seilhamer J.J."/>
        </authorList>
    </citation>
    <scope>NUCLEOTIDE SEQUENCE [LARGE SCALE GENOMIC DNA]</scope>
    <source>
        <strain evidence="3 4">BRTC-1</strain>
    </source>
</reference>
<keyword evidence="4" id="KW-1185">Reference proteome</keyword>
<evidence type="ECO:0000259" key="2">
    <source>
        <dbReference type="PROSITE" id="PS51084"/>
    </source>
</evidence>
<feature type="domain" description="HIT" evidence="2">
    <location>
        <begin position="5"/>
        <end position="112"/>
    </location>
</feature>
<sequence>MSSCIFCEIAEKIRPSHVIAENEKFIAFLSIFPNTLGTTVVIPKRHYPSYIFDLDETIMIELMLFSKQVALKLDHYFDDVGRTALVFEGFGVNHIHAKLFPMHGTVKQQQDWQAINSSIHHYFEKYPGYISTHDADEADAAELAQLAADIRQTVFEA</sequence>
<keyword evidence="3" id="KW-0378">Hydrolase</keyword>
<evidence type="ECO:0000256" key="1">
    <source>
        <dbReference type="PROSITE-ProRule" id="PRU00464"/>
    </source>
</evidence>